<dbReference type="AlphaFoldDB" id="A0A9N8J4N4"/>
<accession>A0A9N8J4N4</accession>
<sequence length="568" mass="65165">MNVTDYTYLMNKPDAITENQAEALGSVLNEFPYFQSARALRLKGLYKQNSFKYNYALKVTAAHTADRSVLFDFITAETFTSIQNDFYDQKLKELLEIKVFDSEVVTFEPVVKIPEIRIDPIEQSILKSIKEATTVVFEEPSKIEQKTAEVIIEESPLAQTEEIEPNTFEEPAKVQEQTIEHIAEPSIVIPTEEEILSTFKEVTDEETAEDLLTEKPIAIINEEEIFNSFKEVTEVEEKTIEPELIEEPISAFEEEKAESSFNEPAEIENITVEAIVNESVLTPSEEEILDTFKEVTETEEETIETETEQTILTPSEEEILNTFKEVPEVEEKTADTIIEKPVTKITFFDEVVEDDEIEEVHVDPIEESIIVSIKEASTVTFEEPIIAEEPKVETELLEFEIPKIEVPESVKEAEENLEIGKPIDFVREKHSFQEWLQLAKAEPIDRSSDAPKDAETDEKKTTEVTEIVSVEEEKKKKAEIIDRFIETNPKISPIKPTMSTPPISFNINEEENSYLMTETLARVYLEQKKYTKAIQAYEILILKYPEKISFFADRISDIKILQQNNNNI</sequence>
<dbReference type="EMBL" id="CAIJDE010000056">
    <property type="protein sequence ID" value="CAC9975952.1"/>
    <property type="molecule type" value="Genomic_DNA"/>
</dbReference>
<evidence type="ECO:0000313" key="3">
    <source>
        <dbReference type="Proteomes" id="UP000533639"/>
    </source>
</evidence>
<reference evidence="2 3" key="1">
    <citation type="submission" date="2020-06" db="EMBL/GenBank/DDBJ databases">
        <authorList>
            <person name="Criscuolo A."/>
        </authorList>
    </citation>
    <scope>NUCLEOTIDE SEQUENCE [LARGE SCALE GENOMIC DNA]</scope>
    <source>
        <strain evidence="2">PXU-55</strain>
    </source>
</reference>
<proteinExistence type="predicted"/>
<comment type="caution">
    <text evidence="2">The sequence shown here is derived from an EMBL/GenBank/DDBJ whole genome shotgun (WGS) entry which is preliminary data.</text>
</comment>
<evidence type="ECO:0008006" key="4">
    <source>
        <dbReference type="Google" id="ProtNLM"/>
    </source>
</evidence>
<gene>
    <name evidence="2" type="ORF">FLAPXU55_03673</name>
</gene>
<evidence type="ECO:0000256" key="1">
    <source>
        <dbReference type="SAM" id="MobiDB-lite"/>
    </source>
</evidence>
<feature type="region of interest" description="Disordered" evidence="1">
    <location>
        <begin position="443"/>
        <end position="463"/>
    </location>
</feature>
<evidence type="ECO:0000313" key="2">
    <source>
        <dbReference type="EMBL" id="CAC9975952.1"/>
    </source>
</evidence>
<keyword evidence="3" id="KW-1185">Reference proteome</keyword>
<dbReference type="RefSeq" id="WP_180860009.1">
    <property type="nucleotide sequence ID" value="NZ_CAIJDE010000056.1"/>
</dbReference>
<protein>
    <recommendedName>
        <fullName evidence="4">Tetratricopeptide repeat protein</fullName>
    </recommendedName>
</protein>
<name>A0A9N8J4N4_9FLAO</name>
<organism evidence="2 3">
    <name type="scientific">Flavobacterium panici</name>
    <dbReference type="NCBI Taxonomy" id="2654843"/>
    <lineage>
        <taxon>Bacteria</taxon>
        <taxon>Pseudomonadati</taxon>
        <taxon>Bacteroidota</taxon>
        <taxon>Flavobacteriia</taxon>
        <taxon>Flavobacteriales</taxon>
        <taxon>Flavobacteriaceae</taxon>
        <taxon>Flavobacterium</taxon>
    </lineage>
</organism>
<dbReference type="Proteomes" id="UP000533639">
    <property type="component" value="Unassembled WGS sequence"/>
</dbReference>